<evidence type="ECO:0000313" key="2">
    <source>
        <dbReference type="EMBL" id="MEJ8852831.1"/>
    </source>
</evidence>
<proteinExistence type="predicted"/>
<evidence type="ECO:0000313" key="3">
    <source>
        <dbReference type="Proteomes" id="UP001385892"/>
    </source>
</evidence>
<protein>
    <submittedName>
        <fullName evidence="2">Uncharacterized protein</fullName>
    </submittedName>
</protein>
<dbReference type="Proteomes" id="UP001385892">
    <property type="component" value="Unassembled WGS sequence"/>
</dbReference>
<keyword evidence="3" id="KW-1185">Reference proteome</keyword>
<comment type="caution">
    <text evidence="2">The sequence shown here is derived from an EMBL/GenBank/DDBJ whole genome shotgun (WGS) entry which is preliminary data.</text>
</comment>
<accession>A0ABU8WZA3</accession>
<evidence type="ECO:0000256" key="1">
    <source>
        <dbReference type="SAM" id="MobiDB-lite"/>
    </source>
</evidence>
<organism evidence="2 3">
    <name type="scientific">Variovorax rhizosphaerae</name>
    <dbReference type="NCBI Taxonomy" id="1836200"/>
    <lineage>
        <taxon>Bacteria</taxon>
        <taxon>Pseudomonadati</taxon>
        <taxon>Pseudomonadota</taxon>
        <taxon>Betaproteobacteria</taxon>
        <taxon>Burkholderiales</taxon>
        <taxon>Comamonadaceae</taxon>
        <taxon>Variovorax</taxon>
    </lineage>
</organism>
<sequence>MSSVKITGLASTWRCSGAIRRCSSSAADSAQSHSVWRAMRTPWRAKMRSWRANGQWSWYLETITCASRPAPALLLGSGEAWANAVRTVLMPRSSSQRYFMRACWITTSLAGVYSRHLAEFLADALHAPEPGLLLIAQVVFDALSRNIGIDGRTAVAASLVAGDLAMLLGWHRDFDRVLPELGLQGLQHFRARAEHAALELGQLGCQRCHLRIGLGTHGNERLRELHHQVLQRLHCIGQCTAVDGGGQKHEPHDRSPPSRWAIR</sequence>
<gene>
    <name evidence="2" type="ORF">WKW82_40015</name>
</gene>
<reference evidence="2 3" key="1">
    <citation type="submission" date="2024-03" db="EMBL/GenBank/DDBJ databases">
        <title>Novel species of the genus Variovorax.</title>
        <authorList>
            <person name="Liu Q."/>
            <person name="Xin Y.-H."/>
        </authorList>
    </citation>
    <scope>NUCLEOTIDE SEQUENCE [LARGE SCALE GENOMIC DNA]</scope>
    <source>
        <strain evidence="2 3">KACC 18900</strain>
    </source>
</reference>
<feature type="compositionally biased region" description="Basic and acidic residues" evidence="1">
    <location>
        <begin position="246"/>
        <end position="256"/>
    </location>
</feature>
<dbReference type="EMBL" id="JBBKZT010000076">
    <property type="protein sequence ID" value="MEJ8852831.1"/>
    <property type="molecule type" value="Genomic_DNA"/>
</dbReference>
<name>A0ABU8WZA3_9BURK</name>
<feature type="region of interest" description="Disordered" evidence="1">
    <location>
        <begin position="244"/>
        <end position="263"/>
    </location>
</feature>